<dbReference type="AlphaFoldDB" id="A0A7T5VF18"/>
<dbReference type="SUPFAM" id="SSF52402">
    <property type="entry name" value="Adenine nucleotide alpha hydrolases-like"/>
    <property type="match status" value="2"/>
</dbReference>
<dbReference type="GO" id="GO:0005737">
    <property type="term" value="C:cytoplasm"/>
    <property type="evidence" value="ECO:0007669"/>
    <property type="project" value="UniProtKB-SubCell"/>
</dbReference>
<dbReference type="PANTHER" id="PTHR47892:SF1">
    <property type="entry name" value="UNIVERSAL STRESS PROTEIN E"/>
    <property type="match status" value="1"/>
</dbReference>
<dbReference type="Proteomes" id="UP000596092">
    <property type="component" value="Chromosome"/>
</dbReference>
<dbReference type="RefSeq" id="WP_199262859.1">
    <property type="nucleotide sequence ID" value="NZ_CP054140.1"/>
</dbReference>
<evidence type="ECO:0000313" key="5">
    <source>
        <dbReference type="EMBL" id="QQG66579.1"/>
    </source>
</evidence>
<feature type="domain" description="UspA" evidence="4">
    <location>
        <begin position="224"/>
        <end position="300"/>
    </location>
</feature>
<evidence type="ECO:0000313" key="6">
    <source>
        <dbReference type="Proteomes" id="UP000596092"/>
    </source>
</evidence>
<evidence type="ECO:0000256" key="1">
    <source>
        <dbReference type="ARBA" id="ARBA00004496"/>
    </source>
</evidence>
<dbReference type="InterPro" id="IPR006016">
    <property type="entry name" value="UspA"/>
</dbReference>
<comment type="function">
    <text evidence="3">Required for resistance to DNA-damaging agents.</text>
</comment>
<reference evidence="5 6" key="1">
    <citation type="submission" date="2020-05" db="EMBL/GenBank/DDBJ databases">
        <title>Complete genome of Desulfobulbus oligotrophicus.</title>
        <authorList>
            <person name="Podar M."/>
        </authorList>
    </citation>
    <scope>NUCLEOTIDE SEQUENCE [LARGE SCALE GENOMIC DNA]</scope>
    <source>
        <strain evidence="5 6">Prop6</strain>
    </source>
</reference>
<comment type="subcellular location">
    <subcellularLocation>
        <location evidence="1">Cytoplasm</location>
    </subcellularLocation>
</comment>
<keyword evidence="2" id="KW-0963">Cytoplasm</keyword>
<dbReference type="Gene3D" id="3.40.50.12370">
    <property type="match status" value="1"/>
</dbReference>
<sequence length="311" mass="34953">MRNFQNILYVSTGLSDETEGLKHALALAHTNDLPLTFFLTFPRLGTAEQAYQEKFQAFLVQQAETALENARAALQLADNVPLVRLVVEDDQKSPISSIVRRVQQHEHDLLIKEAEPQEEPGFKTMDMTLLRQCPCSIWLAHPITRSHRDIRVAAAVNPENRDQLHRDLSLWILEISRTLAGYCNGRLDICSCWDFEFERYLRGSSLADMPDRNILGAVDYAEAAHFAELNDLIHEAGIDEPFHVHRLKGRPEDRIPAFVRGRGIDILVMGSMSRTGIAGFFIGNTAEDIINQLNCTLVALKPVTLIESAGI</sequence>
<organism evidence="5 6">
    <name type="scientific">Desulfobulbus oligotrophicus</name>
    <dbReference type="NCBI Taxonomy" id="1909699"/>
    <lineage>
        <taxon>Bacteria</taxon>
        <taxon>Pseudomonadati</taxon>
        <taxon>Thermodesulfobacteriota</taxon>
        <taxon>Desulfobulbia</taxon>
        <taxon>Desulfobulbales</taxon>
        <taxon>Desulfobulbaceae</taxon>
        <taxon>Desulfobulbus</taxon>
    </lineage>
</organism>
<gene>
    <name evidence="5" type="ORF">HP555_12220</name>
</gene>
<evidence type="ECO:0000259" key="4">
    <source>
        <dbReference type="Pfam" id="PF00582"/>
    </source>
</evidence>
<protein>
    <submittedName>
        <fullName evidence="5">Universal stress protein</fullName>
    </submittedName>
</protein>
<dbReference type="PANTHER" id="PTHR47892">
    <property type="entry name" value="UNIVERSAL STRESS PROTEIN E"/>
    <property type="match status" value="1"/>
</dbReference>
<dbReference type="Pfam" id="PF00582">
    <property type="entry name" value="Usp"/>
    <property type="match status" value="1"/>
</dbReference>
<dbReference type="EMBL" id="CP054140">
    <property type="protein sequence ID" value="QQG66579.1"/>
    <property type="molecule type" value="Genomic_DNA"/>
</dbReference>
<keyword evidence="6" id="KW-1185">Reference proteome</keyword>
<proteinExistence type="predicted"/>
<evidence type="ECO:0000256" key="2">
    <source>
        <dbReference type="ARBA" id="ARBA00022490"/>
    </source>
</evidence>
<accession>A0A7T5VF18</accession>
<evidence type="ECO:0000256" key="3">
    <source>
        <dbReference type="ARBA" id="ARBA00037131"/>
    </source>
</evidence>
<name>A0A7T5VF18_9BACT</name>
<dbReference type="KEGG" id="dog:HP555_12220"/>